<accession>M3AJY7</accession>
<dbReference type="AlphaFoldDB" id="M3AJY7"/>
<dbReference type="RefSeq" id="XP_007925440.1">
    <property type="nucleotide sequence ID" value="XM_007927249.1"/>
</dbReference>
<dbReference type="GeneID" id="19333058"/>
<evidence type="ECO:0000313" key="2">
    <source>
        <dbReference type="Proteomes" id="UP000016932"/>
    </source>
</evidence>
<name>M3AJY7_PSEFD</name>
<evidence type="ECO:0000313" key="1">
    <source>
        <dbReference type="EMBL" id="EME84891.1"/>
    </source>
</evidence>
<proteinExistence type="predicted"/>
<dbReference type="VEuPathDB" id="FungiDB:MYCFIDRAFT_173788"/>
<dbReference type="EMBL" id="KB446557">
    <property type="protein sequence ID" value="EME84891.1"/>
    <property type="molecule type" value="Genomic_DNA"/>
</dbReference>
<keyword evidence="2" id="KW-1185">Reference proteome</keyword>
<dbReference type="HOGENOM" id="CLU_1687451_0_0_1"/>
<protein>
    <submittedName>
        <fullName evidence="1">Uncharacterized protein</fullName>
    </submittedName>
</protein>
<dbReference type="KEGG" id="pfj:MYCFIDRAFT_173788"/>
<gene>
    <name evidence="1" type="ORF">MYCFIDRAFT_173788</name>
</gene>
<organism evidence="1 2">
    <name type="scientific">Pseudocercospora fijiensis (strain CIRAD86)</name>
    <name type="common">Black leaf streak disease fungus</name>
    <name type="synonym">Mycosphaerella fijiensis</name>
    <dbReference type="NCBI Taxonomy" id="383855"/>
    <lineage>
        <taxon>Eukaryota</taxon>
        <taxon>Fungi</taxon>
        <taxon>Dikarya</taxon>
        <taxon>Ascomycota</taxon>
        <taxon>Pezizomycotina</taxon>
        <taxon>Dothideomycetes</taxon>
        <taxon>Dothideomycetidae</taxon>
        <taxon>Mycosphaerellales</taxon>
        <taxon>Mycosphaerellaceae</taxon>
        <taxon>Pseudocercospora</taxon>
    </lineage>
</organism>
<dbReference type="Proteomes" id="UP000016932">
    <property type="component" value="Unassembled WGS sequence"/>
</dbReference>
<reference evidence="1 2" key="1">
    <citation type="journal article" date="2012" name="PLoS Pathog.">
        <title>Diverse lifestyles and strategies of plant pathogenesis encoded in the genomes of eighteen Dothideomycetes fungi.</title>
        <authorList>
            <person name="Ohm R.A."/>
            <person name="Feau N."/>
            <person name="Henrissat B."/>
            <person name="Schoch C.L."/>
            <person name="Horwitz B.A."/>
            <person name="Barry K.W."/>
            <person name="Condon B.J."/>
            <person name="Copeland A.C."/>
            <person name="Dhillon B."/>
            <person name="Glaser F."/>
            <person name="Hesse C.N."/>
            <person name="Kosti I."/>
            <person name="LaButti K."/>
            <person name="Lindquist E.A."/>
            <person name="Lucas S."/>
            <person name="Salamov A.A."/>
            <person name="Bradshaw R.E."/>
            <person name="Ciuffetti L."/>
            <person name="Hamelin R.C."/>
            <person name="Kema G.H.J."/>
            <person name="Lawrence C."/>
            <person name="Scott J.A."/>
            <person name="Spatafora J.W."/>
            <person name="Turgeon B.G."/>
            <person name="de Wit P.J.G.M."/>
            <person name="Zhong S."/>
            <person name="Goodwin S.B."/>
            <person name="Grigoriev I.V."/>
        </authorList>
    </citation>
    <scope>NUCLEOTIDE SEQUENCE [LARGE SCALE GENOMIC DNA]</scope>
    <source>
        <strain evidence="1 2">CIRAD86</strain>
    </source>
</reference>
<sequence>MRAIVAAIWKAKPREQSSHEVTMTTRCDAWMTCQRDSRTCTDIVQATVFQILIRFASLLGSGYLYTMRAVTLHWLSLTERWTLSIDKCKERLLHPLQKCIKCGRYTAPLLSAMPTWLDMHAGLFSRASKMRVSVIACPMAPLWPLQYRRAARKSTA</sequence>